<accession>A0ABD2X4B4</accession>
<gene>
    <name evidence="1" type="ORF">TKK_006518</name>
</gene>
<dbReference type="EMBL" id="JBJJXI010000052">
    <property type="protein sequence ID" value="KAL3400177.1"/>
    <property type="molecule type" value="Genomic_DNA"/>
</dbReference>
<sequence length="76" mass="9145">MSGTKVIYTDVTNRYFDQLRLKSDGFLEHVNFPIKFSIMMRFSENFHFSRENHHQTCQAKCLELRGMEKVVFEAYF</sequence>
<evidence type="ECO:0000313" key="2">
    <source>
        <dbReference type="Proteomes" id="UP001627154"/>
    </source>
</evidence>
<keyword evidence="2" id="KW-1185">Reference proteome</keyword>
<organism evidence="1 2">
    <name type="scientific">Trichogramma kaykai</name>
    <dbReference type="NCBI Taxonomy" id="54128"/>
    <lineage>
        <taxon>Eukaryota</taxon>
        <taxon>Metazoa</taxon>
        <taxon>Ecdysozoa</taxon>
        <taxon>Arthropoda</taxon>
        <taxon>Hexapoda</taxon>
        <taxon>Insecta</taxon>
        <taxon>Pterygota</taxon>
        <taxon>Neoptera</taxon>
        <taxon>Endopterygota</taxon>
        <taxon>Hymenoptera</taxon>
        <taxon>Apocrita</taxon>
        <taxon>Proctotrupomorpha</taxon>
        <taxon>Chalcidoidea</taxon>
        <taxon>Trichogrammatidae</taxon>
        <taxon>Trichogramma</taxon>
    </lineage>
</organism>
<reference evidence="1 2" key="1">
    <citation type="journal article" date="2024" name="bioRxiv">
        <title>A reference genome for Trichogramma kaykai: A tiny desert-dwelling parasitoid wasp with competing sex-ratio distorters.</title>
        <authorList>
            <person name="Culotta J."/>
            <person name="Lindsey A.R."/>
        </authorList>
    </citation>
    <scope>NUCLEOTIDE SEQUENCE [LARGE SCALE GENOMIC DNA]</scope>
    <source>
        <strain evidence="1 2">KSX58</strain>
    </source>
</reference>
<dbReference type="Proteomes" id="UP001627154">
    <property type="component" value="Unassembled WGS sequence"/>
</dbReference>
<name>A0ABD2X4B4_9HYME</name>
<comment type="caution">
    <text evidence="1">The sequence shown here is derived from an EMBL/GenBank/DDBJ whole genome shotgun (WGS) entry which is preliminary data.</text>
</comment>
<dbReference type="AlphaFoldDB" id="A0ABD2X4B4"/>
<evidence type="ECO:0000313" key="1">
    <source>
        <dbReference type="EMBL" id="KAL3400177.1"/>
    </source>
</evidence>
<proteinExistence type="predicted"/>
<protein>
    <submittedName>
        <fullName evidence="1">Uncharacterized protein</fullName>
    </submittedName>
</protein>